<name>A0A328AXH8_9CAUL</name>
<proteinExistence type="inferred from homology"/>
<gene>
    <name evidence="8" type="ORF">DJ021_08230</name>
</gene>
<reference evidence="9" key="1">
    <citation type="submission" date="2018-05" db="EMBL/GenBank/DDBJ databases">
        <authorList>
            <person name="Li X."/>
        </authorList>
    </citation>
    <scope>NUCLEOTIDE SEQUENCE [LARGE SCALE GENOMIC DNA]</scope>
    <source>
        <strain evidence="9">HKS-05</strain>
    </source>
</reference>
<keyword evidence="6" id="KW-0449">Lipoprotein</keyword>
<dbReference type="PROSITE" id="PS51257">
    <property type="entry name" value="PROKAR_LIPOPROTEIN"/>
    <property type="match status" value="1"/>
</dbReference>
<dbReference type="InterPro" id="IPR012556">
    <property type="entry name" value="Entericidin"/>
</dbReference>
<evidence type="ECO:0000256" key="4">
    <source>
        <dbReference type="ARBA" id="ARBA00023136"/>
    </source>
</evidence>
<evidence type="ECO:0000256" key="3">
    <source>
        <dbReference type="ARBA" id="ARBA00022729"/>
    </source>
</evidence>
<organism evidence="8 9">
    <name type="scientific">Phenylobacterium hankyongense</name>
    <dbReference type="NCBI Taxonomy" id="1813876"/>
    <lineage>
        <taxon>Bacteria</taxon>
        <taxon>Pseudomonadati</taxon>
        <taxon>Pseudomonadota</taxon>
        <taxon>Alphaproteobacteria</taxon>
        <taxon>Caulobacterales</taxon>
        <taxon>Caulobacteraceae</taxon>
        <taxon>Phenylobacterium</taxon>
    </lineage>
</organism>
<keyword evidence="4" id="KW-0472">Membrane</keyword>
<protein>
    <submittedName>
        <fullName evidence="8">Entericidin EcnA/B family protein</fullName>
    </submittedName>
</protein>
<feature type="chain" id="PRO_5016448983" evidence="7">
    <location>
        <begin position="18"/>
        <end position="45"/>
    </location>
</feature>
<keyword evidence="5" id="KW-0564">Palmitate</keyword>
<keyword evidence="9" id="KW-1185">Reference proteome</keyword>
<comment type="similarity">
    <text evidence="1">Belongs to the EcnA/EcnB lipoprotein family.</text>
</comment>
<dbReference type="Pfam" id="PF08085">
    <property type="entry name" value="Entericidin"/>
    <property type="match status" value="1"/>
</dbReference>
<keyword evidence="3 7" id="KW-0732">Signal</keyword>
<sequence length="45" mass="4413">MRKVVLMAVLAASVAVAACNTMSGAGKDVTAAGHAVTSTAEDAKH</sequence>
<dbReference type="EMBL" id="QFYP01000001">
    <property type="protein sequence ID" value="RAK59790.1"/>
    <property type="molecule type" value="Genomic_DNA"/>
</dbReference>
<dbReference type="AlphaFoldDB" id="A0A328AXH8"/>
<accession>A0A328AXH8</accession>
<comment type="caution">
    <text evidence="8">The sequence shown here is derived from an EMBL/GenBank/DDBJ whole genome shotgun (WGS) entry which is preliminary data.</text>
</comment>
<evidence type="ECO:0000256" key="1">
    <source>
        <dbReference type="ARBA" id="ARBA00010296"/>
    </source>
</evidence>
<evidence type="ECO:0000256" key="7">
    <source>
        <dbReference type="SAM" id="SignalP"/>
    </source>
</evidence>
<evidence type="ECO:0000256" key="6">
    <source>
        <dbReference type="ARBA" id="ARBA00023288"/>
    </source>
</evidence>
<keyword evidence="2" id="KW-1003">Cell membrane</keyword>
<evidence type="ECO:0000313" key="8">
    <source>
        <dbReference type="EMBL" id="RAK59790.1"/>
    </source>
</evidence>
<evidence type="ECO:0000256" key="2">
    <source>
        <dbReference type="ARBA" id="ARBA00022475"/>
    </source>
</evidence>
<evidence type="ECO:0000256" key="5">
    <source>
        <dbReference type="ARBA" id="ARBA00023139"/>
    </source>
</evidence>
<dbReference type="GO" id="GO:0016020">
    <property type="term" value="C:membrane"/>
    <property type="evidence" value="ECO:0007669"/>
    <property type="project" value="InterPro"/>
</dbReference>
<feature type="signal peptide" evidence="7">
    <location>
        <begin position="1"/>
        <end position="17"/>
    </location>
</feature>
<dbReference type="GO" id="GO:0009636">
    <property type="term" value="P:response to toxic substance"/>
    <property type="evidence" value="ECO:0007669"/>
    <property type="project" value="InterPro"/>
</dbReference>
<dbReference type="RefSeq" id="WP_111457083.1">
    <property type="nucleotide sequence ID" value="NZ_QFYP01000001.1"/>
</dbReference>
<dbReference type="Proteomes" id="UP000249842">
    <property type="component" value="Unassembled WGS sequence"/>
</dbReference>
<evidence type="ECO:0000313" key="9">
    <source>
        <dbReference type="Proteomes" id="UP000249842"/>
    </source>
</evidence>